<accession>A0A3A3G3T6</accession>
<dbReference type="EMBL" id="QYUQ01000002">
    <property type="protein sequence ID" value="RJG03147.1"/>
    <property type="molecule type" value="Genomic_DNA"/>
</dbReference>
<sequence length="71" mass="8268">MSKQSFDWLLLPLTSIRKCRFYPLAVTSAQKTVGGALDHLVHRQWIQSFSKGNILARLFSFYKEWGDFIDC</sequence>
<reference evidence="2" key="1">
    <citation type="submission" date="2018-09" db="EMBL/GenBank/DDBJ databases">
        <authorList>
            <person name="Zhu H."/>
        </authorList>
    </citation>
    <scope>NUCLEOTIDE SEQUENCE [LARGE SCALE GENOMIC DNA]</scope>
    <source>
        <strain evidence="2">K1S02-23</strain>
    </source>
</reference>
<comment type="caution">
    <text evidence="1">The sequence shown here is derived from an EMBL/GenBank/DDBJ whole genome shotgun (WGS) entry which is preliminary data.</text>
</comment>
<dbReference type="Proteomes" id="UP000266327">
    <property type="component" value="Unassembled WGS sequence"/>
</dbReference>
<evidence type="ECO:0000313" key="1">
    <source>
        <dbReference type="EMBL" id="RJG03147.1"/>
    </source>
</evidence>
<keyword evidence="2" id="KW-1185">Reference proteome</keyword>
<proteinExistence type="predicted"/>
<gene>
    <name evidence="1" type="ORF">D3878_17425</name>
</gene>
<protein>
    <submittedName>
        <fullName evidence="1">Uncharacterized protein</fullName>
    </submittedName>
</protein>
<dbReference type="AlphaFoldDB" id="A0A3A3G3T6"/>
<organism evidence="1 2">
    <name type="scientific">Noviherbaspirillum sedimenti</name>
    <dbReference type="NCBI Taxonomy" id="2320865"/>
    <lineage>
        <taxon>Bacteria</taxon>
        <taxon>Pseudomonadati</taxon>
        <taxon>Pseudomonadota</taxon>
        <taxon>Betaproteobacteria</taxon>
        <taxon>Burkholderiales</taxon>
        <taxon>Oxalobacteraceae</taxon>
        <taxon>Noviherbaspirillum</taxon>
    </lineage>
</organism>
<name>A0A3A3G3T6_9BURK</name>
<evidence type="ECO:0000313" key="2">
    <source>
        <dbReference type="Proteomes" id="UP000266327"/>
    </source>
</evidence>